<name>A0A840I2S1_9PROT</name>
<dbReference type="Proteomes" id="UP000563524">
    <property type="component" value="Unassembled WGS sequence"/>
</dbReference>
<sequence>MHDSLTVANRFLELARKDRHALTPMQLLKLVYIAHGWKLGLTGRALIRDPVEAWQYGPVIPRLYDRLRTYKGAPVTDLLPAPVGDELGEEEMPLLEDVYERYGRLDGFDLSKLTHAPGSPWSQVYHDGAFGSVISNDRIQDYYEALSQAA</sequence>
<proteinExistence type="predicted"/>
<feature type="domain" description="Antitoxin SocA-like Panacea" evidence="1">
    <location>
        <begin position="27"/>
        <end position="121"/>
    </location>
</feature>
<evidence type="ECO:0000313" key="2">
    <source>
        <dbReference type="EMBL" id="MBB4658350.1"/>
    </source>
</evidence>
<comment type="caution">
    <text evidence="2">The sequence shown here is derived from an EMBL/GenBank/DDBJ whole genome shotgun (WGS) entry which is preliminary data.</text>
</comment>
<dbReference type="AlphaFoldDB" id="A0A840I2S1"/>
<keyword evidence="3" id="KW-1185">Reference proteome</keyword>
<dbReference type="EMBL" id="JACHOB010000001">
    <property type="protein sequence ID" value="MBB4658350.1"/>
    <property type="molecule type" value="Genomic_DNA"/>
</dbReference>
<evidence type="ECO:0000313" key="3">
    <source>
        <dbReference type="Proteomes" id="UP000563524"/>
    </source>
</evidence>
<dbReference type="RefSeq" id="WP_183816111.1">
    <property type="nucleotide sequence ID" value="NZ_JACHOB010000001.1"/>
</dbReference>
<protein>
    <submittedName>
        <fullName evidence="2">Putative phage-associated protein</fullName>
    </submittedName>
</protein>
<reference evidence="2 3" key="1">
    <citation type="submission" date="2020-08" db="EMBL/GenBank/DDBJ databases">
        <title>Genomic Encyclopedia of Type Strains, Phase IV (KMG-IV): sequencing the most valuable type-strain genomes for metagenomic binning, comparative biology and taxonomic classification.</title>
        <authorList>
            <person name="Goeker M."/>
        </authorList>
    </citation>
    <scope>NUCLEOTIDE SEQUENCE [LARGE SCALE GENOMIC DNA]</scope>
    <source>
        <strain evidence="2 3">DSM 102850</strain>
    </source>
</reference>
<evidence type="ECO:0000259" key="1">
    <source>
        <dbReference type="Pfam" id="PF13274"/>
    </source>
</evidence>
<accession>A0A840I2S1</accession>
<organism evidence="2 3">
    <name type="scientific">Parvularcula dongshanensis</name>
    <dbReference type="NCBI Taxonomy" id="1173995"/>
    <lineage>
        <taxon>Bacteria</taxon>
        <taxon>Pseudomonadati</taxon>
        <taxon>Pseudomonadota</taxon>
        <taxon>Alphaproteobacteria</taxon>
        <taxon>Parvularculales</taxon>
        <taxon>Parvularculaceae</taxon>
        <taxon>Parvularcula</taxon>
    </lineage>
</organism>
<gene>
    <name evidence="2" type="ORF">GGQ59_000850</name>
</gene>
<dbReference type="Pfam" id="PF13274">
    <property type="entry name" value="SocA_Panacea"/>
    <property type="match status" value="1"/>
</dbReference>
<dbReference type="InterPro" id="IPR025272">
    <property type="entry name" value="SocA_Panacea"/>
</dbReference>